<proteinExistence type="inferred from homology"/>
<feature type="binding site" evidence="7">
    <location>
        <begin position="499"/>
        <end position="500"/>
    </location>
    <ligand>
        <name>L-glutamate</name>
        <dbReference type="ChEBI" id="CHEBI:29985"/>
    </ligand>
</feature>
<dbReference type="AlphaFoldDB" id="A0A5M3MV32"/>
<accession>A0A5M3MV32</accession>
<evidence type="ECO:0000256" key="1">
    <source>
        <dbReference type="ARBA" id="ARBA00001049"/>
    </source>
</evidence>
<comment type="similarity">
    <text evidence="4">Belongs to the gamma-glutamyltransferase family.</text>
</comment>
<dbReference type="Proteomes" id="UP000053558">
    <property type="component" value="Unassembled WGS sequence"/>
</dbReference>
<dbReference type="UniPathway" id="UPA00204"/>
<dbReference type="KEGG" id="cput:CONPUDRAFT_89021"/>
<dbReference type="Gene3D" id="1.10.246.130">
    <property type="match status" value="1"/>
</dbReference>
<comment type="caution">
    <text evidence="11">The sequence shown here is derived from an EMBL/GenBank/DDBJ whole genome shotgun (WGS) entry which is preliminary data.</text>
</comment>
<protein>
    <recommendedName>
        <fullName evidence="8">Glutathione hydrolase</fullName>
        <ecNumber evidence="8">2.3.2.2</ecNumber>
        <ecNumber evidence="8">3.4.19.13</ecNumber>
    </recommendedName>
    <alternativeName>
        <fullName evidence="8">Gamma-glutamyltransferase</fullName>
    </alternativeName>
    <alternativeName>
        <fullName evidence="8">Gamma-glutamyltranspeptidase</fullName>
    </alternativeName>
</protein>
<feature type="active site" description="Nucleophile" evidence="6">
    <location>
        <position position="429"/>
    </location>
</feature>
<dbReference type="InterPro" id="IPR000101">
    <property type="entry name" value="GGT_peptidase"/>
</dbReference>
<feature type="binding site" evidence="7">
    <location>
        <position position="522"/>
    </location>
    <ligand>
        <name>L-glutamate</name>
        <dbReference type="ChEBI" id="CHEBI:29985"/>
    </ligand>
</feature>
<dbReference type="GO" id="GO:0006751">
    <property type="term" value="P:glutathione catabolic process"/>
    <property type="evidence" value="ECO:0007669"/>
    <property type="project" value="UniProtKB-UniRule"/>
</dbReference>
<dbReference type="FunFam" id="3.60.20.40:FF:000001">
    <property type="entry name" value="Gamma-glutamyltranspeptidase 1"/>
    <property type="match status" value="1"/>
</dbReference>
<dbReference type="EC" id="3.4.19.13" evidence="8"/>
<keyword evidence="8" id="KW-0378">Hydrolase</keyword>
<dbReference type="RefSeq" id="XP_007766899.1">
    <property type="nucleotide sequence ID" value="XM_007768709.1"/>
</dbReference>
<keyword evidence="10" id="KW-1133">Transmembrane helix</keyword>
<dbReference type="PANTHER" id="PTHR11686">
    <property type="entry name" value="GAMMA GLUTAMYL TRANSPEPTIDASE"/>
    <property type="match status" value="1"/>
</dbReference>
<evidence type="ECO:0000256" key="10">
    <source>
        <dbReference type="SAM" id="Phobius"/>
    </source>
</evidence>
<name>A0A5M3MV32_CONPW</name>
<evidence type="ECO:0000256" key="4">
    <source>
        <dbReference type="ARBA" id="ARBA00009381"/>
    </source>
</evidence>
<organism evidence="11 12">
    <name type="scientific">Coniophora puteana (strain RWD-64-598)</name>
    <name type="common">Brown rot fungus</name>
    <dbReference type="NCBI Taxonomy" id="741705"/>
    <lineage>
        <taxon>Eukaryota</taxon>
        <taxon>Fungi</taxon>
        <taxon>Dikarya</taxon>
        <taxon>Basidiomycota</taxon>
        <taxon>Agaricomycotina</taxon>
        <taxon>Agaricomycetes</taxon>
        <taxon>Agaricomycetidae</taxon>
        <taxon>Boletales</taxon>
        <taxon>Coniophorineae</taxon>
        <taxon>Coniophoraceae</taxon>
        <taxon>Coniophora</taxon>
    </lineage>
</organism>
<keyword evidence="12" id="KW-1185">Reference proteome</keyword>
<evidence type="ECO:0000256" key="8">
    <source>
        <dbReference type="RuleBase" id="RU368068"/>
    </source>
</evidence>
<evidence type="ECO:0000256" key="6">
    <source>
        <dbReference type="PIRSR" id="PIRSR600101-1"/>
    </source>
</evidence>
<dbReference type="GO" id="GO:0000324">
    <property type="term" value="C:fungal-type vacuole"/>
    <property type="evidence" value="ECO:0007669"/>
    <property type="project" value="TreeGrafter"/>
</dbReference>
<evidence type="ECO:0000313" key="11">
    <source>
        <dbReference type="EMBL" id="EIW83028.1"/>
    </source>
</evidence>
<evidence type="ECO:0000256" key="2">
    <source>
        <dbReference type="ARBA" id="ARBA00001089"/>
    </source>
</evidence>
<comment type="function">
    <text evidence="8">Cleaves the gamma-glutamyl peptide bond of glutathione and glutathione conjugates.</text>
</comment>
<keyword evidence="10" id="KW-0812">Transmembrane</keyword>
<dbReference type="Pfam" id="PF01019">
    <property type="entry name" value="G_glu_transpept"/>
    <property type="match status" value="1"/>
</dbReference>
<dbReference type="InterPro" id="IPR029055">
    <property type="entry name" value="Ntn_hydrolases_N"/>
</dbReference>
<dbReference type="Gene3D" id="3.60.20.40">
    <property type="match status" value="1"/>
</dbReference>
<evidence type="ECO:0000256" key="5">
    <source>
        <dbReference type="ARBA" id="ARBA00047417"/>
    </source>
</evidence>
<dbReference type="InterPro" id="IPR043138">
    <property type="entry name" value="GGT_lsub"/>
</dbReference>
<feature type="binding site" evidence="7">
    <location>
        <position position="164"/>
    </location>
    <ligand>
        <name>L-glutamate</name>
        <dbReference type="ChEBI" id="CHEBI:29985"/>
    </ligand>
</feature>
<dbReference type="GO" id="GO:0005886">
    <property type="term" value="C:plasma membrane"/>
    <property type="evidence" value="ECO:0007669"/>
    <property type="project" value="TreeGrafter"/>
</dbReference>
<comment type="catalytic activity">
    <reaction evidence="1 8">
        <text>an S-substituted glutathione + H2O = an S-substituted L-cysteinylglycine + L-glutamate</text>
        <dbReference type="Rhea" id="RHEA:59468"/>
        <dbReference type="ChEBI" id="CHEBI:15377"/>
        <dbReference type="ChEBI" id="CHEBI:29985"/>
        <dbReference type="ChEBI" id="CHEBI:90779"/>
        <dbReference type="ChEBI" id="CHEBI:143103"/>
        <dbReference type="EC" id="3.4.19.13"/>
    </reaction>
</comment>
<dbReference type="NCBIfam" id="TIGR00066">
    <property type="entry name" value="g_glut_trans"/>
    <property type="match status" value="1"/>
</dbReference>
<dbReference type="EC" id="2.3.2.2" evidence="8"/>
<dbReference type="OMA" id="ICGMGPP"/>
<feature type="transmembrane region" description="Helical" evidence="10">
    <location>
        <begin position="46"/>
        <end position="67"/>
    </location>
</feature>
<dbReference type="InterPro" id="IPR043137">
    <property type="entry name" value="GGT_ssub_C"/>
</dbReference>
<dbReference type="GO" id="GO:0103068">
    <property type="term" value="F:leukotriene C4 gamma-glutamyl transferase activity"/>
    <property type="evidence" value="ECO:0007669"/>
    <property type="project" value="UniProtKB-EC"/>
</dbReference>
<dbReference type="PRINTS" id="PR01210">
    <property type="entry name" value="GGTRANSPTASE"/>
</dbReference>
<reference evidence="12" key="1">
    <citation type="journal article" date="2012" name="Science">
        <title>The Paleozoic origin of enzymatic lignin decomposition reconstructed from 31 fungal genomes.</title>
        <authorList>
            <person name="Floudas D."/>
            <person name="Binder M."/>
            <person name="Riley R."/>
            <person name="Barry K."/>
            <person name="Blanchette R.A."/>
            <person name="Henrissat B."/>
            <person name="Martinez A.T."/>
            <person name="Otillar R."/>
            <person name="Spatafora J.W."/>
            <person name="Yadav J.S."/>
            <person name="Aerts A."/>
            <person name="Benoit I."/>
            <person name="Boyd A."/>
            <person name="Carlson A."/>
            <person name="Copeland A."/>
            <person name="Coutinho P.M."/>
            <person name="de Vries R.P."/>
            <person name="Ferreira P."/>
            <person name="Findley K."/>
            <person name="Foster B."/>
            <person name="Gaskell J."/>
            <person name="Glotzer D."/>
            <person name="Gorecki P."/>
            <person name="Heitman J."/>
            <person name="Hesse C."/>
            <person name="Hori C."/>
            <person name="Igarashi K."/>
            <person name="Jurgens J.A."/>
            <person name="Kallen N."/>
            <person name="Kersten P."/>
            <person name="Kohler A."/>
            <person name="Kuees U."/>
            <person name="Kumar T.K.A."/>
            <person name="Kuo A."/>
            <person name="LaButti K."/>
            <person name="Larrondo L.F."/>
            <person name="Lindquist E."/>
            <person name="Ling A."/>
            <person name="Lombard V."/>
            <person name="Lucas S."/>
            <person name="Lundell T."/>
            <person name="Martin R."/>
            <person name="McLaughlin D.J."/>
            <person name="Morgenstern I."/>
            <person name="Morin E."/>
            <person name="Murat C."/>
            <person name="Nagy L.G."/>
            <person name="Nolan M."/>
            <person name="Ohm R.A."/>
            <person name="Patyshakuliyeva A."/>
            <person name="Rokas A."/>
            <person name="Ruiz-Duenas F.J."/>
            <person name="Sabat G."/>
            <person name="Salamov A."/>
            <person name="Samejima M."/>
            <person name="Schmutz J."/>
            <person name="Slot J.C."/>
            <person name="St John F."/>
            <person name="Stenlid J."/>
            <person name="Sun H."/>
            <person name="Sun S."/>
            <person name="Syed K."/>
            <person name="Tsang A."/>
            <person name="Wiebenga A."/>
            <person name="Young D."/>
            <person name="Pisabarro A."/>
            <person name="Eastwood D.C."/>
            <person name="Martin F."/>
            <person name="Cullen D."/>
            <person name="Grigoriev I.V."/>
            <person name="Hibbett D.S."/>
        </authorList>
    </citation>
    <scope>NUCLEOTIDE SEQUENCE [LARGE SCALE GENOMIC DNA]</scope>
    <source>
        <strain evidence="12">RWD-64-598 SS2</strain>
    </source>
</reference>
<evidence type="ECO:0000313" key="12">
    <source>
        <dbReference type="Proteomes" id="UP000053558"/>
    </source>
</evidence>
<evidence type="ECO:0000256" key="3">
    <source>
        <dbReference type="ARBA" id="ARBA00005115"/>
    </source>
</evidence>
<feature type="binding site" evidence="7">
    <location>
        <position position="471"/>
    </location>
    <ligand>
        <name>L-glutamate</name>
        <dbReference type="ChEBI" id="CHEBI:29985"/>
    </ligand>
</feature>
<comment type="catalytic activity">
    <reaction evidence="2 8">
        <text>glutathione + H2O = L-cysteinylglycine + L-glutamate</text>
        <dbReference type="Rhea" id="RHEA:28807"/>
        <dbReference type="ChEBI" id="CHEBI:15377"/>
        <dbReference type="ChEBI" id="CHEBI:29985"/>
        <dbReference type="ChEBI" id="CHEBI:57925"/>
        <dbReference type="ChEBI" id="CHEBI:61694"/>
        <dbReference type="EC" id="3.4.19.13"/>
    </reaction>
</comment>
<evidence type="ECO:0000256" key="9">
    <source>
        <dbReference type="SAM" id="MobiDB-lite"/>
    </source>
</evidence>
<dbReference type="EMBL" id="JH711576">
    <property type="protein sequence ID" value="EIW83028.1"/>
    <property type="molecule type" value="Genomic_DNA"/>
</dbReference>
<keyword evidence="8" id="KW-0808">Transferase</keyword>
<dbReference type="OrthoDB" id="1081007at2759"/>
<sequence length="618" mass="66696">MASKSTHIAYHDSLDGKHLTDPTHDEAVLPFHVNHHKQPSSTLRRVFIVLAALGLLTVFTNRCGLLYNSFLPETITDADLLRNPAYLVRAEHGAVATENRRCSDIGVQVLKDGGNAVDAAVSAVLCVGVVNMFSSGLAGGGFMVVRLPPSSPNDTSEVYSIDFRETAPAASNATMFQDEPINALIGGLASGVPGELRGLQEAHKRWGRLPWSRLVRPSVDLAAGWYVDPELARRIKMFAPIMLYNAQFQPVFAPKGKLLVEGDSIKRTNLSRTLAIIAEEGPDAFYNGPIADSIVRAARKAGGILTNADMEKYSVRVNNALRGTYNGKVIYTTHAPTSGPALLHMFNLLEHYDLAGEGRTALNLHRILEAMKCITKIGDPPFSENSTARIDEVMTKSFAAAVVANLTDDETHPPQYYNPEFDIKTDHGTSQTSVVDSAGMAVSLTSTINGIFGSLVLDPETGVILNNEMDDFSTPGSPNGDGLRPSPYNYPAPGKRPLSSCVPTIMENSDGSIHLVTGGSGGSKIFGAVFQTILNVEWGQDVGSAIEYGRVHNQLLPEVVEVDSILPEEYVEELRERGHMVKVRDINRIAAVVQAIHVKDGIIFAASDSRKNGIAAGY</sequence>
<dbReference type="SUPFAM" id="SSF56235">
    <property type="entry name" value="N-terminal nucleophile aminohydrolases (Ntn hydrolases)"/>
    <property type="match status" value="1"/>
</dbReference>
<feature type="binding site" evidence="7">
    <location>
        <begin position="447"/>
        <end position="449"/>
    </location>
    <ligand>
        <name>L-glutamate</name>
        <dbReference type="ChEBI" id="CHEBI:29985"/>
    </ligand>
</feature>
<dbReference type="PANTHER" id="PTHR11686:SF9">
    <property type="entry name" value="RE13973P"/>
    <property type="match status" value="1"/>
</dbReference>
<keyword evidence="10" id="KW-0472">Membrane</keyword>
<gene>
    <name evidence="11" type="ORF">CONPUDRAFT_89021</name>
</gene>
<comment type="catalytic activity">
    <reaction evidence="5 8">
        <text>an N-terminal (5-L-glutamyl)-[peptide] + an alpha-amino acid = 5-L-glutamyl amino acid + an N-terminal L-alpha-aminoacyl-[peptide]</text>
        <dbReference type="Rhea" id="RHEA:23904"/>
        <dbReference type="Rhea" id="RHEA-COMP:9780"/>
        <dbReference type="Rhea" id="RHEA-COMP:9795"/>
        <dbReference type="ChEBI" id="CHEBI:77644"/>
        <dbReference type="ChEBI" id="CHEBI:78597"/>
        <dbReference type="ChEBI" id="CHEBI:78599"/>
        <dbReference type="ChEBI" id="CHEBI:78608"/>
        <dbReference type="EC" id="2.3.2.2"/>
    </reaction>
</comment>
<feature type="region of interest" description="Disordered" evidence="9">
    <location>
        <begin position="468"/>
        <end position="494"/>
    </location>
</feature>
<keyword evidence="8" id="KW-0012">Acyltransferase</keyword>
<comment type="pathway">
    <text evidence="3 8">Sulfur metabolism; glutathione metabolism.</text>
</comment>
<evidence type="ECO:0000256" key="7">
    <source>
        <dbReference type="PIRSR" id="PIRSR600101-2"/>
    </source>
</evidence>
<dbReference type="GeneID" id="19211290"/>
<dbReference type="GO" id="GO:0036374">
    <property type="term" value="F:glutathione hydrolase activity"/>
    <property type="evidence" value="ECO:0007669"/>
    <property type="project" value="UniProtKB-UniRule"/>
</dbReference>